<dbReference type="AlphaFoldDB" id="A0A401TA00"/>
<evidence type="ECO:0000313" key="1">
    <source>
        <dbReference type="EMBL" id="GCC39437.1"/>
    </source>
</evidence>
<reference evidence="1 2" key="1">
    <citation type="journal article" date="2018" name="Nat. Ecol. Evol.">
        <title>Shark genomes provide insights into elasmobranch evolution and the origin of vertebrates.</title>
        <authorList>
            <person name="Hara Y"/>
            <person name="Yamaguchi K"/>
            <person name="Onimaru K"/>
            <person name="Kadota M"/>
            <person name="Koyanagi M"/>
            <person name="Keeley SD"/>
            <person name="Tatsumi K"/>
            <person name="Tanaka K"/>
            <person name="Motone F"/>
            <person name="Kageyama Y"/>
            <person name="Nozu R"/>
            <person name="Adachi N"/>
            <person name="Nishimura O"/>
            <person name="Nakagawa R"/>
            <person name="Tanegashima C"/>
            <person name="Kiyatake I"/>
            <person name="Matsumoto R"/>
            <person name="Murakumo K"/>
            <person name="Nishida K"/>
            <person name="Terakita A"/>
            <person name="Kuratani S"/>
            <person name="Sato K"/>
            <person name="Hyodo S Kuraku.S."/>
        </authorList>
    </citation>
    <scope>NUCLEOTIDE SEQUENCE [LARGE SCALE GENOMIC DNA]</scope>
</reference>
<accession>A0A401TA00</accession>
<protein>
    <submittedName>
        <fullName evidence="1">Uncharacterized protein</fullName>
    </submittedName>
</protein>
<dbReference type="Proteomes" id="UP000287033">
    <property type="component" value="Unassembled WGS sequence"/>
</dbReference>
<comment type="caution">
    <text evidence="1">The sequence shown here is derived from an EMBL/GenBank/DDBJ whole genome shotgun (WGS) entry which is preliminary data.</text>
</comment>
<name>A0A401TA00_CHIPU</name>
<evidence type="ECO:0000313" key="2">
    <source>
        <dbReference type="Proteomes" id="UP000287033"/>
    </source>
</evidence>
<dbReference type="EMBL" id="BEZZ01011087">
    <property type="protein sequence ID" value="GCC39437.1"/>
    <property type="molecule type" value="Genomic_DNA"/>
</dbReference>
<keyword evidence="2" id="KW-1185">Reference proteome</keyword>
<sequence length="186" mass="19344">MGGEICLQRPTPRWLGGETACSVPGGWEGNLSVVPLAAGRGNLPAAPSGGWEENLSVVPLAAGRGNLPAAPPGGWEENPSAALPDVWEENLPAAPPGGWEENLSVVPLAAGRGKSTCSASRRLGGESVCSVTRRLGGFPNHFSFRRTGWPTHALPRDGCRKVLPPFVTAAVFATRQDGGYVGSVRE</sequence>
<proteinExistence type="predicted"/>
<organism evidence="1 2">
    <name type="scientific">Chiloscyllium punctatum</name>
    <name type="common">Brownbanded bambooshark</name>
    <name type="synonym">Hemiscyllium punctatum</name>
    <dbReference type="NCBI Taxonomy" id="137246"/>
    <lineage>
        <taxon>Eukaryota</taxon>
        <taxon>Metazoa</taxon>
        <taxon>Chordata</taxon>
        <taxon>Craniata</taxon>
        <taxon>Vertebrata</taxon>
        <taxon>Chondrichthyes</taxon>
        <taxon>Elasmobranchii</taxon>
        <taxon>Galeomorphii</taxon>
        <taxon>Galeoidea</taxon>
        <taxon>Orectolobiformes</taxon>
        <taxon>Hemiscylliidae</taxon>
        <taxon>Chiloscyllium</taxon>
    </lineage>
</organism>
<gene>
    <name evidence="1" type="ORF">chiPu_0022777</name>
</gene>